<protein>
    <submittedName>
        <fullName evidence="1">Uncharacterized protein</fullName>
    </submittedName>
</protein>
<reference evidence="1 2" key="1">
    <citation type="submission" date="2017-05" db="EMBL/GenBank/DDBJ databases">
        <authorList>
            <person name="Song R."/>
            <person name="Chenine A.L."/>
            <person name="Ruprecht R.M."/>
        </authorList>
    </citation>
    <scope>NUCLEOTIDE SEQUENCE [LARGE SCALE GENOMIC DNA]</scope>
    <source>
        <strain evidence="1">SW32</strain>
    </source>
</reference>
<sequence>MTRFLVLGLTAALVAGVLSAAATATPFESRFLRASASDVLPDTVAHSLTRESEALNTLFLAWADGQSLVFNGALALSRHGDTARQVLTEYGFDPGFQQVLSRFGPDVVLPVAWFHDNAMPSLSARHWAAQRYRDARGAITDWWHEEGEVGRTRDSGVEGGAGDDSKADDARGLTPHQRGLYAVSFLQEGGYGFLDQFVVDEHGGVHWLQGERLVAGVSDFFTGGLRDLERAVQGPASVGPADIAWAGVDVVMMAGVIKGLRAGRAVRAGALESRTAAGAGGELRSSRALLPTGLRFTRLSRSAKLAAVGATAWVVVRHPDLINGLGVTLAQWLGWPVKLGQFVLWFVIALPFLWLGRQLWRWLIRPLLWLAMTSGRVFERKVTKV</sequence>
<evidence type="ECO:0000313" key="1">
    <source>
        <dbReference type="EMBL" id="ART62686.1"/>
    </source>
</evidence>
<organism evidence="1 2">
    <name type="scientific">Kushneria marisflavi</name>
    <dbReference type="NCBI Taxonomy" id="157779"/>
    <lineage>
        <taxon>Bacteria</taxon>
        <taxon>Pseudomonadati</taxon>
        <taxon>Pseudomonadota</taxon>
        <taxon>Gammaproteobacteria</taxon>
        <taxon>Oceanospirillales</taxon>
        <taxon>Halomonadaceae</taxon>
        <taxon>Kushneria</taxon>
    </lineage>
</organism>
<dbReference type="Proteomes" id="UP000194457">
    <property type="component" value="Chromosome"/>
</dbReference>
<dbReference type="AlphaFoldDB" id="A0A240UNI0"/>
<evidence type="ECO:0000313" key="2">
    <source>
        <dbReference type="Proteomes" id="UP000194457"/>
    </source>
</evidence>
<proteinExistence type="predicted"/>
<dbReference type="EMBL" id="CP021358">
    <property type="protein sequence ID" value="ART62686.1"/>
    <property type="molecule type" value="Genomic_DNA"/>
</dbReference>
<dbReference type="OrthoDB" id="241383at2"/>
<dbReference type="RefSeq" id="WP_086899913.1">
    <property type="nucleotide sequence ID" value="NZ_CP021358.1"/>
</dbReference>
<accession>A0A240UNI0</accession>
<dbReference type="KEGG" id="kma:B9H00_06155"/>
<gene>
    <name evidence="1" type="ORF">B9H00_06155</name>
</gene>
<name>A0A240UNI0_9GAMM</name>
<keyword evidence="2" id="KW-1185">Reference proteome</keyword>